<dbReference type="Proteomes" id="UP000093501">
    <property type="component" value="Unassembled WGS sequence"/>
</dbReference>
<dbReference type="AlphaFoldDB" id="A0A1C0AQC0"/>
<evidence type="ECO:0000313" key="3">
    <source>
        <dbReference type="Proteomes" id="UP000093501"/>
    </source>
</evidence>
<accession>A0A1C0AQC0</accession>
<dbReference type="EMBL" id="MBQD01000011">
    <property type="protein sequence ID" value="OCL36450.1"/>
    <property type="molecule type" value="Genomic_DNA"/>
</dbReference>
<name>A0A1C0AQC0_9ACTN</name>
<feature type="domain" description="AB hydrolase-1" evidence="1">
    <location>
        <begin position="24"/>
        <end position="253"/>
    </location>
</feature>
<dbReference type="InterPro" id="IPR029058">
    <property type="entry name" value="AB_hydrolase_fold"/>
</dbReference>
<gene>
    <name evidence="2" type="ORF">BCR15_00855</name>
</gene>
<dbReference type="InterPro" id="IPR050266">
    <property type="entry name" value="AB_hydrolase_sf"/>
</dbReference>
<evidence type="ECO:0000259" key="1">
    <source>
        <dbReference type="Pfam" id="PF12697"/>
    </source>
</evidence>
<dbReference type="PANTHER" id="PTHR43798">
    <property type="entry name" value="MONOACYLGLYCEROL LIPASE"/>
    <property type="match status" value="1"/>
</dbReference>
<dbReference type="Gene3D" id="3.40.50.1820">
    <property type="entry name" value="alpha/beta hydrolase"/>
    <property type="match status" value="1"/>
</dbReference>
<dbReference type="GO" id="GO:0016020">
    <property type="term" value="C:membrane"/>
    <property type="evidence" value="ECO:0007669"/>
    <property type="project" value="TreeGrafter"/>
</dbReference>
<proteinExistence type="predicted"/>
<protein>
    <recommendedName>
        <fullName evidence="1">AB hydrolase-1 domain-containing protein</fullName>
    </recommendedName>
</protein>
<dbReference type="Pfam" id="PF12697">
    <property type="entry name" value="Abhydrolase_6"/>
    <property type="match status" value="1"/>
</dbReference>
<dbReference type="SUPFAM" id="SSF53474">
    <property type="entry name" value="alpha/beta-Hydrolases"/>
    <property type="match status" value="1"/>
</dbReference>
<reference evidence="3" key="1">
    <citation type="submission" date="2016-07" db="EMBL/GenBank/DDBJ databases">
        <authorList>
            <person name="Florea S."/>
            <person name="Webb J.S."/>
            <person name="Jaromczyk J."/>
            <person name="Schardl C.L."/>
        </authorList>
    </citation>
    <scope>NUCLEOTIDE SEQUENCE [LARGE SCALE GENOMIC DNA]</scope>
    <source>
        <strain evidence="3">IPBSL-7</strain>
    </source>
</reference>
<dbReference type="PANTHER" id="PTHR43798:SF33">
    <property type="entry name" value="HYDROLASE, PUTATIVE (AFU_ORTHOLOGUE AFUA_2G14860)-RELATED"/>
    <property type="match status" value="1"/>
</dbReference>
<comment type="caution">
    <text evidence="2">The sequence shown here is derived from an EMBL/GenBank/DDBJ whole genome shotgun (WGS) entry which is preliminary data.</text>
</comment>
<sequence>MDLNWTYYNPDTPAERVLLVGPSLGGNAAHQWTRVAAELIDDARVVFVDLPGTGLGSVWDDADEPTLDAVADGIARVAAEVRADLGADLPVYFAGLSISGATALHLARDHADEFSGVVVVASAATVGEPARWLERADQVEATGTQQLVEETTKRWFTPMFRAQQPAVVDVIMEGLSVADDHSYAQLCRALAAHDVRDDLPYITLPVVMVAGERDTSTPIANVELVAETVQRGELHVVPEAAHQVTVCRPADVARIIRGLFTRGQTSKVVSESAD</sequence>
<dbReference type="InterPro" id="IPR000073">
    <property type="entry name" value="AB_hydrolase_1"/>
</dbReference>
<dbReference type="RefSeq" id="WP_068750708.1">
    <property type="nucleotide sequence ID" value="NZ_MBQD01000011.1"/>
</dbReference>
<evidence type="ECO:0000313" key="2">
    <source>
        <dbReference type="EMBL" id="OCL36450.1"/>
    </source>
</evidence>
<keyword evidence="3" id="KW-1185">Reference proteome</keyword>
<organism evidence="2 3">
    <name type="scientific">Tessaracoccus lapidicaptus</name>
    <dbReference type="NCBI Taxonomy" id="1427523"/>
    <lineage>
        <taxon>Bacteria</taxon>
        <taxon>Bacillati</taxon>
        <taxon>Actinomycetota</taxon>
        <taxon>Actinomycetes</taxon>
        <taxon>Propionibacteriales</taxon>
        <taxon>Propionibacteriaceae</taxon>
        <taxon>Tessaracoccus</taxon>
    </lineage>
</organism>